<gene>
    <name evidence="2" type="ORF">GCM10022378_12630</name>
</gene>
<organism evidence="2 3">
    <name type="scientific">Salinicoccus jeotgali</name>
    <dbReference type="NCBI Taxonomy" id="381634"/>
    <lineage>
        <taxon>Bacteria</taxon>
        <taxon>Bacillati</taxon>
        <taxon>Bacillota</taxon>
        <taxon>Bacilli</taxon>
        <taxon>Bacillales</taxon>
        <taxon>Staphylococcaceae</taxon>
        <taxon>Salinicoccus</taxon>
    </lineage>
</organism>
<protein>
    <submittedName>
        <fullName evidence="2">Uncharacterized protein</fullName>
    </submittedName>
</protein>
<accession>A0ABP7EXS4</accession>
<feature type="transmembrane region" description="Helical" evidence="1">
    <location>
        <begin position="58"/>
        <end position="79"/>
    </location>
</feature>
<comment type="caution">
    <text evidence="2">The sequence shown here is derived from an EMBL/GenBank/DDBJ whole genome shotgun (WGS) entry which is preliminary data.</text>
</comment>
<keyword evidence="3" id="KW-1185">Reference proteome</keyword>
<evidence type="ECO:0000313" key="2">
    <source>
        <dbReference type="EMBL" id="GAA3724059.1"/>
    </source>
</evidence>
<keyword evidence="1" id="KW-0812">Transmembrane</keyword>
<proteinExistence type="predicted"/>
<sequence>MFIRLLLTIALSFFVIYGINYFDIADLDYNFKTVAATSIALVLLRVVYYIFTKFLKVFLFIFVFLPLLALFINYIYSYMTGAPVEFMDLDWLQNFIDLDWLQKWTQNL</sequence>
<feature type="transmembrane region" description="Helical" evidence="1">
    <location>
        <begin position="34"/>
        <end position="51"/>
    </location>
</feature>
<keyword evidence="1" id="KW-1133">Transmembrane helix</keyword>
<evidence type="ECO:0000256" key="1">
    <source>
        <dbReference type="SAM" id="Phobius"/>
    </source>
</evidence>
<dbReference type="Proteomes" id="UP001500920">
    <property type="component" value="Unassembled WGS sequence"/>
</dbReference>
<keyword evidence="1" id="KW-0472">Membrane</keyword>
<dbReference type="EMBL" id="BAABCK010000022">
    <property type="protein sequence ID" value="GAA3724059.1"/>
    <property type="molecule type" value="Genomic_DNA"/>
</dbReference>
<reference evidence="3" key="1">
    <citation type="journal article" date="2019" name="Int. J. Syst. Evol. Microbiol.">
        <title>The Global Catalogue of Microorganisms (GCM) 10K type strain sequencing project: providing services to taxonomists for standard genome sequencing and annotation.</title>
        <authorList>
            <consortium name="The Broad Institute Genomics Platform"/>
            <consortium name="The Broad Institute Genome Sequencing Center for Infectious Disease"/>
            <person name="Wu L."/>
            <person name="Ma J."/>
        </authorList>
    </citation>
    <scope>NUCLEOTIDE SEQUENCE [LARGE SCALE GENOMIC DNA]</scope>
    <source>
        <strain evidence="3">JCM 16981</strain>
    </source>
</reference>
<dbReference type="RefSeq" id="WP_344702597.1">
    <property type="nucleotide sequence ID" value="NZ_BAABCK010000022.1"/>
</dbReference>
<evidence type="ECO:0000313" key="3">
    <source>
        <dbReference type="Proteomes" id="UP001500920"/>
    </source>
</evidence>
<name>A0ABP7EXS4_9STAP</name>